<evidence type="ECO:0000313" key="3">
    <source>
        <dbReference type="EMBL" id="KAK4185502.1"/>
    </source>
</evidence>
<name>A0AAN6WSG9_9PEZI</name>
<comment type="caution">
    <text evidence="3">The sequence shown here is derived from an EMBL/GenBank/DDBJ whole genome shotgun (WGS) entry which is preliminary data.</text>
</comment>
<sequence length="378" mass="42081">MKWKRTLTSLIHARLVPSALSQGVSTQALTLACSQLVFDRIDPYVLPPSSLARTHDLTSIITSIESPGTIGSNHLHQIVGGNAFNATMPFGEDPAAQSTCTTCTFADDFSNYWTGSLFFRSREGKYKKVKQLGVLYFEKARGGMKIYYFAHINHQTKMRAFPPGFRMRTGDPRIRDNTTFAAAKNSYVESIYYTCLQDGYTRFINESSHFPTGPCPGGILSTIYFHPCWDGVNLDSPDHQSHVAWPKEGFEAFNRGTHSGCPASHPVQIPMIVLETRWDTSEFSPENGYEWPEDGSQPFVWSFGDTTGYGQHADYLFGWRGDSLSKAFTACTESRSAGCGLPQRDITVGNECFKKQQMVEEVEGWLDEMPGGHVADGI</sequence>
<feature type="chain" id="PRO_5042966882" description="DUF1996 domain-containing protein" evidence="1">
    <location>
        <begin position="22"/>
        <end position="378"/>
    </location>
</feature>
<feature type="signal peptide" evidence="1">
    <location>
        <begin position="1"/>
        <end position="21"/>
    </location>
</feature>
<organism evidence="3 4">
    <name type="scientific">Podospora australis</name>
    <dbReference type="NCBI Taxonomy" id="1536484"/>
    <lineage>
        <taxon>Eukaryota</taxon>
        <taxon>Fungi</taxon>
        <taxon>Dikarya</taxon>
        <taxon>Ascomycota</taxon>
        <taxon>Pezizomycotina</taxon>
        <taxon>Sordariomycetes</taxon>
        <taxon>Sordariomycetidae</taxon>
        <taxon>Sordariales</taxon>
        <taxon>Podosporaceae</taxon>
        <taxon>Podospora</taxon>
    </lineage>
</organism>
<accession>A0AAN6WSG9</accession>
<proteinExistence type="predicted"/>
<dbReference type="Proteomes" id="UP001302126">
    <property type="component" value="Unassembled WGS sequence"/>
</dbReference>
<evidence type="ECO:0000313" key="4">
    <source>
        <dbReference type="Proteomes" id="UP001302126"/>
    </source>
</evidence>
<protein>
    <recommendedName>
        <fullName evidence="2">DUF1996 domain-containing protein</fullName>
    </recommendedName>
</protein>
<keyword evidence="4" id="KW-1185">Reference proteome</keyword>
<dbReference type="EMBL" id="MU864448">
    <property type="protein sequence ID" value="KAK4185502.1"/>
    <property type="molecule type" value="Genomic_DNA"/>
</dbReference>
<gene>
    <name evidence="3" type="ORF">QBC35DRAFT_465555</name>
</gene>
<dbReference type="PANTHER" id="PTHR43662">
    <property type="match status" value="1"/>
</dbReference>
<evidence type="ECO:0000259" key="2">
    <source>
        <dbReference type="Pfam" id="PF09362"/>
    </source>
</evidence>
<dbReference type="AlphaFoldDB" id="A0AAN6WSG9"/>
<dbReference type="Pfam" id="PF09362">
    <property type="entry name" value="DUF1996"/>
    <property type="match status" value="1"/>
</dbReference>
<dbReference type="PANTHER" id="PTHR43662:SF3">
    <property type="entry name" value="DOMAIN PROTEIN, PUTATIVE (AFU_ORTHOLOGUE AFUA_6G11970)-RELATED"/>
    <property type="match status" value="1"/>
</dbReference>
<reference evidence="3" key="2">
    <citation type="submission" date="2023-05" db="EMBL/GenBank/DDBJ databases">
        <authorList>
            <consortium name="Lawrence Berkeley National Laboratory"/>
            <person name="Steindorff A."/>
            <person name="Hensen N."/>
            <person name="Bonometti L."/>
            <person name="Westerberg I."/>
            <person name="Brannstrom I.O."/>
            <person name="Guillou S."/>
            <person name="Cros-Aarteil S."/>
            <person name="Calhoun S."/>
            <person name="Haridas S."/>
            <person name="Kuo A."/>
            <person name="Mondo S."/>
            <person name="Pangilinan J."/>
            <person name="Riley R."/>
            <person name="Labutti K."/>
            <person name="Andreopoulos B."/>
            <person name="Lipzen A."/>
            <person name="Chen C."/>
            <person name="Yanf M."/>
            <person name="Daum C."/>
            <person name="Ng V."/>
            <person name="Clum A."/>
            <person name="Ohm R."/>
            <person name="Martin F."/>
            <person name="Silar P."/>
            <person name="Natvig D."/>
            <person name="Lalanne C."/>
            <person name="Gautier V."/>
            <person name="Ament-Velasquez S.L."/>
            <person name="Kruys A."/>
            <person name="Hutchinson M.I."/>
            <person name="Powell A.J."/>
            <person name="Barry K."/>
            <person name="Miller A.N."/>
            <person name="Grigoriev I.V."/>
            <person name="Debuchy R."/>
            <person name="Gladieux P."/>
            <person name="Thoren M.H."/>
            <person name="Johannesson H."/>
        </authorList>
    </citation>
    <scope>NUCLEOTIDE SEQUENCE</scope>
    <source>
        <strain evidence="3">PSN309</strain>
    </source>
</reference>
<dbReference type="InterPro" id="IPR018535">
    <property type="entry name" value="DUF1996"/>
</dbReference>
<evidence type="ECO:0000256" key="1">
    <source>
        <dbReference type="SAM" id="SignalP"/>
    </source>
</evidence>
<dbReference type="PROSITE" id="PS51257">
    <property type="entry name" value="PROKAR_LIPOPROTEIN"/>
    <property type="match status" value="1"/>
</dbReference>
<feature type="domain" description="DUF1996" evidence="2">
    <location>
        <begin position="64"/>
        <end position="319"/>
    </location>
</feature>
<reference evidence="3" key="1">
    <citation type="journal article" date="2023" name="Mol. Phylogenet. Evol.">
        <title>Genome-scale phylogeny and comparative genomics of the fungal order Sordariales.</title>
        <authorList>
            <person name="Hensen N."/>
            <person name="Bonometti L."/>
            <person name="Westerberg I."/>
            <person name="Brannstrom I.O."/>
            <person name="Guillou S."/>
            <person name="Cros-Aarteil S."/>
            <person name="Calhoun S."/>
            <person name="Haridas S."/>
            <person name="Kuo A."/>
            <person name="Mondo S."/>
            <person name="Pangilinan J."/>
            <person name="Riley R."/>
            <person name="LaButti K."/>
            <person name="Andreopoulos B."/>
            <person name="Lipzen A."/>
            <person name="Chen C."/>
            <person name="Yan M."/>
            <person name="Daum C."/>
            <person name="Ng V."/>
            <person name="Clum A."/>
            <person name="Steindorff A."/>
            <person name="Ohm R.A."/>
            <person name="Martin F."/>
            <person name="Silar P."/>
            <person name="Natvig D.O."/>
            <person name="Lalanne C."/>
            <person name="Gautier V."/>
            <person name="Ament-Velasquez S.L."/>
            <person name="Kruys A."/>
            <person name="Hutchinson M.I."/>
            <person name="Powell A.J."/>
            <person name="Barry K."/>
            <person name="Miller A.N."/>
            <person name="Grigoriev I.V."/>
            <person name="Debuchy R."/>
            <person name="Gladieux P."/>
            <person name="Hiltunen Thoren M."/>
            <person name="Johannesson H."/>
        </authorList>
    </citation>
    <scope>NUCLEOTIDE SEQUENCE</scope>
    <source>
        <strain evidence="3">PSN309</strain>
    </source>
</reference>
<keyword evidence="1" id="KW-0732">Signal</keyword>